<evidence type="ECO:0000256" key="6">
    <source>
        <dbReference type="SAM" id="MobiDB-lite"/>
    </source>
</evidence>
<dbReference type="AlphaFoldDB" id="A0A641AR48"/>
<protein>
    <recommendedName>
        <fullName evidence="5">5-formyltetrahydrofolate cyclo-ligase</fullName>
        <ecNumber evidence="5">6.3.3.2</ecNumber>
    </recommendedName>
</protein>
<dbReference type="OrthoDB" id="3242798at2"/>
<reference evidence="7" key="1">
    <citation type="submission" date="2019-09" db="EMBL/GenBank/DDBJ databases">
        <authorList>
            <person name="Li J."/>
        </authorList>
    </citation>
    <scope>NUCLEOTIDE SEQUENCE [LARGE SCALE GENOMIC DNA]</scope>
    <source>
        <strain evidence="7">NRBC 14897</strain>
    </source>
</reference>
<evidence type="ECO:0000256" key="1">
    <source>
        <dbReference type="ARBA" id="ARBA00010638"/>
    </source>
</evidence>
<keyword evidence="5" id="KW-0479">Metal-binding</keyword>
<evidence type="ECO:0000256" key="5">
    <source>
        <dbReference type="RuleBase" id="RU361279"/>
    </source>
</evidence>
<dbReference type="GO" id="GO:0030272">
    <property type="term" value="F:5-formyltetrahydrofolate cyclo-ligase activity"/>
    <property type="evidence" value="ECO:0007669"/>
    <property type="project" value="UniProtKB-EC"/>
</dbReference>
<dbReference type="Gene3D" id="3.40.50.10420">
    <property type="entry name" value="NagB/RpiA/CoA transferase-like"/>
    <property type="match status" value="1"/>
</dbReference>
<keyword evidence="3 4" id="KW-0067">ATP-binding</keyword>
<comment type="caution">
    <text evidence="7">The sequence shown here is derived from an EMBL/GenBank/DDBJ whole genome shotgun (WGS) entry which is preliminary data.</text>
</comment>
<dbReference type="InterPro" id="IPR024185">
    <property type="entry name" value="FTHF_cligase-like_sf"/>
</dbReference>
<dbReference type="SUPFAM" id="SSF100950">
    <property type="entry name" value="NagB/RpiA/CoA transferase-like"/>
    <property type="match status" value="1"/>
</dbReference>
<feature type="binding site" evidence="4">
    <location>
        <begin position="132"/>
        <end position="140"/>
    </location>
    <ligand>
        <name>ATP</name>
        <dbReference type="ChEBI" id="CHEBI:30616"/>
    </ligand>
</feature>
<sequence length="187" mass="19838">MTKARGREELLARRRAQSPAERAESAHAIAMHALAVPLVGRARRVACYLSMDSEPGTGPLIAALHERGVEVVVPISLPDHSLDWVVHEPAAPVVVTGLGIPEPEGPRLGADALRTCSVVIVPALAVDHAGHRLGRGAGYYDRALADVTVPLCALVFAHELLPEVPHEPHDVPVQMAVTPSGLFRVPS</sequence>
<evidence type="ECO:0000256" key="2">
    <source>
        <dbReference type="ARBA" id="ARBA00022741"/>
    </source>
</evidence>
<dbReference type="EC" id="6.3.3.2" evidence="5"/>
<keyword evidence="2 4" id="KW-0547">Nucleotide-binding</keyword>
<dbReference type="PANTHER" id="PTHR23407:SF1">
    <property type="entry name" value="5-FORMYLTETRAHYDROFOLATE CYCLO-LIGASE"/>
    <property type="match status" value="1"/>
</dbReference>
<dbReference type="PANTHER" id="PTHR23407">
    <property type="entry name" value="ATPASE INHIBITOR/5-FORMYLTETRAHYDROFOLATE CYCLO-LIGASE"/>
    <property type="match status" value="1"/>
</dbReference>
<dbReference type="GO" id="GO:0005524">
    <property type="term" value="F:ATP binding"/>
    <property type="evidence" value="ECO:0007669"/>
    <property type="project" value="UniProtKB-KW"/>
</dbReference>
<proteinExistence type="inferred from homology"/>
<dbReference type="GO" id="GO:0035999">
    <property type="term" value="P:tetrahydrofolate interconversion"/>
    <property type="evidence" value="ECO:0007669"/>
    <property type="project" value="TreeGrafter"/>
</dbReference>
<feature type="binding site" evidence="4">
    <location>
        <position position="54"/>
    </location>
    <ligand>
        <name>substrate</name>
    </ligand>
</feature>
<evidence type="ECO:0000313" key="7">
    <source>
        <dbReference type="EMBL" id="KAA1379683.1"/>
    </source>
</evidence>
<feature type="compositionally biased region" description="Basic and acidic residues" evidence="6">
    <location>
        <begin position="1"/>
        <end position="12"/>
    </location>
</feature>
<dbReference type="Pfam" id="PF01812">
    <property type="entry name" value="5-FTHF_cyc-lig"/>
    <property type="match status" value="1"/>
</dbReference>
<dbReference type="Proteomes" id="UP001515100">
    <property type="component" value="Unassembled WGS sequence"/>
</dbReference>
<dbReference type="PIRSF" id="PIRSF006806">
    <property type="entry name" value="FTHF_cligase"/>
    <property type="match status" value="1"/>
</dbReference>
<dbReference type="EMBL" id="SDPP02000001">
    <property type="protein sequence ID" value="KAA1379683.1"/>
    <property type="molecule type" value="Genomic_DNA"/>
</dbReference>
<dbReference type="GO" id="GO:0046872">
    <property type="term" value="F:metal ion binding"/>
    <property type="evidence" value="ECO:0007669"/>
    <property type="project" value="UniProtKB-KW"/>
</dbReference>
<name>A0A641AR48_9ACTN</name>
<feature type="binding site" evidence="4">
    <location>
        <position position="49"/>
    </location>
    <ligand>
        <name>substrate</name>
    </ligand>
</feature>
<feature type="binding site" evidence="4">
    <location>
        <begin position="3"/>
        <end position="7"/>
    </location>
    <ligand>
        <name>ATP</name>
        <dbReference type="ChEBI" id="CHEBI:30616"/>
    </ligand>
</feature>
<evidence type="ECO:0000256" key="4">
    <source>
        <dbReference type="PIRSR" id="PIRSR006806-1"/>
    </source>
</evidence>
<comment type="cofactor">
    <cofactor evidence="5">
        <name>Mg(2+)</name>
        <dbReference type="ChEBI" id="CHEBI:18420"/>
    </cofactor>
</comment>
<comment type="similarity">
    <text evidence="1 5">Belongs to the 5-formyltetrahydrofolate cyclo-ligase family.</text>
</comment>
<keyword evidence="7" id="KW-0436">Ligase</keyword>
<keyword evidence="5" id="KW-0460">Magnesium</keyword>
<dbReference type="RefSeq" id="WP_129179427.1">
    <property type="nucleotide sequence ID" value="NZ_JAGIOG010000001.1"/>
</dbReference>
<feature type="region of interest" description="Disordered" evidence="6">
    <location>
        <begin position="1"/>
        <end position="23"/>
    </location>
</feature>
<dbReference type="GO" id="GO:0009396">
    <property type="term" value="P:folic acid-containing compound biosynthetic process"/>
    <property type="evidence" value="ECO:0007669"/>
    <property type="project" value="TreeGrafter"/>
</dbReference>
<evidence type="ECO:0000313" key="8">
    <source>
        <dbReference type="Proteomes" id="UP001515100"/>
    </source>
</evidence>
<gene>
    <name evidence="7" type="ORF">ESP62_000205</name>
</gene>
<evidence type="ECO:0000256" key="3">
    <source>
        <dbReference type="ARBA" id="ARBA00022840"/>
    </source>
</evidence>
<organism evidence="7 8">
    <name type="scientific">Aeromicrobium fastidiosum</name>
    <dbReference type="NCBI Taxonomy" id="52699"/>
    <lineage>
        <taxon>Bacteria</taxon>
        <taxon>Bacillati</taxon>
        <taxon>Actinomycetota</taxon>
        <taxon>Actinomycetes</taxon>
        <taxon>Propionibacteriales</taxon>
        <taxon>Nocardioidaceae</taxon>
        <taxon>Aeromicrobium</taxon>
    </lineage>
</organism>
<dbReference type="InterPro" id="IPR002698">
    <property type="entry name" value="FTHF_cligase"/>
</dbReference>
<comment type="catalytic activity">
    <reaction evidence="5">
        <text>(6S)-5-formyl-5,6,7,8-tetrahydrofolate + ATP = (6R)-5,10-methenyltetrahydrofolate + ADP + phosphate</text>
        <dbReference type="Rhea" id="RHEA:10488"/>
        <dbReference type="ChEBI" id="CHEBI:30616"/>
        <dbReference type="ChEBI" id="CHEBI:43474"/>
        <dbReference type="ChEBI" id="CHEBI:57455"/>
        <dbReference type="ChEBI" id="CHEBI:57457"/>
        <dbReference type="ChEBI" id="CHEBI:456216"/>
        <dbReference type="EC" id="6.3.3.2"/>
    </reaction>
</comment>
<dbReference type="InterPro" id="IPR037171">
    <property type="entry name" value="NagB/RpiA_transferase-like"/>
</dbReference>
<dbReference type="NCBIfam" id="TIGR02727">
    <property type="entry name" value="MTHFS_bact"/>
    <property type="match status" value="1"/>
</dbReference>
<keyword evidence="8" id="KW-1185">Reference proteome</keyword>
<accession>A0A641AR48</accession>